<dbReference type="AlphaFoldDB" id="A0A6P8LCQ4"/>
<dbReference type="GeneID" id="117151574"/>
<dbReference type="InterPro" id="IPR029526">
    <property type="entry name" value="PGBD"/>
</dbReference>
<protein>
    <submittedName>
        <fullName evidence="3">Uncharacterized protein LOC117151574</fullName>
    </submittedName>
</protein>
<evidence type="ECO:0000313" key="2">
    <source>
        <dbReference type="Proteomes" id="UP000515180"/>
    </source>
</evidence>
<evidence type="ECO:0000259" key="1">
    <source>
        <dbReference type="Pfam" id="PF13843"/>
    </source>
</evidence>
<organism evidence="2 3">
    <name type="scientific">Bombus impatiens</name>
    <name type="common">Bumblebee</name>
    <dbReference type="NCBI Taxonomy" id="132113"/>
    <lineage>
        <taxon>Eukaryota</taxon>
        <taxon>Metazoa</taxon>
        <taxon>Ecdysozoa</taxon>
        <taxon>Arthropoda</taxon>
        <taxon>Hexapoda</taxon>
        <taxon>Insecta</taxon>
        <taxon>Pterygota</taxon>
        <taxon>Neoptera</taxon>
        <taxon>Endopterygota</taxon>
        <taxon>Hymenoptera</taxon>
        <taxon>Apocrita</taxon>
        <taxon>Aculeata</taxon>
        <taxon>Apoidea</taxon>
        <taxon>Anthophila</taxon>
        <taxon>Apidae</taxon>
        <taxon>Bombus</taxon>
        <taxon>Pyrobombus</taxon>
    </lineage>
</organism>
<sequence>MKLFKLCSTEAYIWSAKVYSGRETTGSKQVSIAENVCIELADTLLNEGRTLFVDNFYTSYQLVVKFLNFRTHVLGTVRHNKEYMSNSVMSCPLKKGEMIAREDKNGIVILKCRDKPLAVTTYNNGKIGIDRSDQIVSYATTIRKSIKWYQKLALHLLVGRTIVNAHTVYQIATNKKILIRQFREILVYEWSNVSSENTVCVFDKIVFDNHRKKTKKVTHHLGIRKNQEGKHIRMCTLCYKKKRQTLTRRSEKKHKKNYSVLFEVPKITPNVFGMF</sequence>
<dbReference type="Proteomes" id="UP000515180">
    <property type="component" value="Unplaced"/>
</dbReference>
<reference evidence="3" key="1">
    <citation type="submission" date="2025-08" db="UniProtKB">
        <authorList>
            <consortium name="RefSeq"/>
        </authorList>
    </citation>
    <scope>IDENTIFICATION</scope>
</reference>
<evidence type="ECO:0000313" key="3">
    <source>
        <dbReference type="RefSeq" id="XP_033176277.1"/>
    </source>
</evidence>
<dbReference type="Pfam" id="PF13843">
    <property type="entry name" value="DDE_Tnp_1_7"/>
    <property type="match status" value="1"/>
</dbReference>
<dbReference type="PANTHER" id="PTHR46599:SF3">
    <property type="entry name" value="PIGGYBAC TRANSPOSABLE ELEMENT-DERIVED PROTEIN 4"/>
    <property type="match status" value="1"/>
</dbReference>
<dbReference type="RefSeq" id="XP_033176277.1">
    <property type="nucleotide sequence ID" value="XM_033320386.1"/>
</dbReference>
<keyword evidence="2" id="KW-1185">Reference proteome</keyword>
<feature type="domain" description="PiggyBac transposable element-derived protein" evidence="1">
    <location>
        <begin position="2"/>
        <end position="114"/>
    </location>
</feature>
<accession>A0A6P8LCQ4</accession>
<proteinExistence type="predicted"/>
<dbReference type="OrthoDB" id="7613118at2759"/>
<gene>
    <name evidence="3" type="primary">LOC117151574</name>
</gene>
<dbReference type="PANTHER" id="PTHR46599">
    <property type="entry name" value="PIGGYBAC TRANSPOSABLE ELEMENT-DERIVED PROTEIN 4"/>
    <property type="match status" value="1"/>
</dbReference>
<name>A0A6P8LCQ4_BOMIM</name>